<dbReference type="OrthoDB" id="9793491at2"/>
<keyword evidence="1" id="KW-0472">Membrane</keyword>
<keyword evidence="1" id="KW-1133">Transmembrane helix</keyword>
<dbReference type="AlphaFoldDB" id="B4SHC1"/>
<dbReference type="InterPro" id="IPR025517">
    <property type="entry name" value="DUF4405"/>
</dbReference>
<dbReference type="Pfam" id="PF14358">
    <property type="entry name" value="DUF4405"/>
    <property type="match status" value="1"/>
</dbReference>
<feature type="transmembrane region" description="Helical" evidence="1">
    <location>
        <begin position="7"/>
        <end position="32"/>
    </location>
</feature>
<name>B4SHC1_PELPB</name>
<evidence type="ECO:0000313" key="4">
    <source>
        <dbReference type="Proteomes" id="UP000002724"/>
    </source>
</evidence>
<proteinExistence type="predicted"/>
<organism evidence="3 4">
    <name type="scientific">Pelodictyon phaeoclathratiforme (strain DSM 5477 / BU-1)</name>
    <dbReference type="NCBI Taxonomy" id="324925"/>
    <lineage>
        <taxon>Bacteria</taxon>
        <taxon>Pseudomonadati</taxon>
        <taxon>Chlorobiota</taxon>
        <taxon>Chlorobiia</taxon>
        <taxon>Chlorobiales</taxon>
        <taxon>Chlorobiaceae</taxon>
        <taxon>Chlorobium/Pelodictyon group</taxon>
        <taxon>Pelodictyon</taxon>
    </lineage>
</organism>
<reference evidence="3 4" key="1">
    <citation type="submission" date="2008-06" db="EMBL/GenBank/DDBJ databases">
        <title>Complete sequence of Pelodictyon phaeoclathratiforme BU-1.</title>
        <authorList>
            <consortium name="US DOE Joint Genome Institute"/>
            <person name="Lucas S."/>
            <person name="Copeland A."/>
            <person name="Lapidus A."/>
            <person name="Glavina del Rio T."/>
            <person name="Dalin E."/>
            <person name="Tice H."/>
            <person name="Bruce D."/>
            <person name="Goodwin L."/>
            <person name="Pitluck S."/>
            <person name="Schmutz J."/>
            <person name="Larimer F."/>
            <person name="Land M."/>
            <person name="Hauser L."/>
            <person name="Kyrpides N."/>
            <person name="Mikhailova N."/>
            <person name="Liu Z."/>
            <person name="Li T."/>
            <person name="Zhao F."/>
            <person name="Overmann J."/>
            <person name="Bryant D.A."/>
            <person name="Richardson P."/>
        </authorList>
    </citation>
    <scope>NUCLEOTIDE SEQUENCE [LARGE SCALE GENOMIC DNA]</scope>
    <source>
        <strain evidence="4">DSM 5477 / BU-1</strain>
    </source>
</reference>
<keyword evidence="1" id="KW-0812">Transmembrane</keyword>
<feature type="transmembrane region" description="Helical" evidence="1">
    <location>
        <begin position="98"/>
        <end position="115"/>
    </location>
</feature>
<keyword evidence="4" id="KW-1185">Reference proteome</keyword>
<accession>B4SHC1</accession>
<dbReference type="EMBL" id="CP001110">
    <property type="protein sequence ID" value="ACF43588.1"/>
    <property type="molecule type" value="Genomic_DNA"/>
</dbReference>
<sequence length="277" mass="30913" precursor="true">MKKKFSWRVFISFGLFIAFFFLLISGVFLYIAPPGRVANWTDWRLMGLTRTDWKNQHLIFGFAFGVLSLFHLFVINWKGFFSYIKSKTTQGIKSPAELVSILLLSLFFGIGTFYGTQPFTAIIEFGNRISGSWERKEGQAPVPHAELMSLTQLSQQPGLGGDPEALKIKLEKSGLKVVSVNESLAEIAEKNGMAAEKVYSILAPAERKGSQFSGKGFGQKTLQQIADEADVSATSLQLALRQKGVEAKTDTSLKTIAEENGIEMRELRRLLETMTKR</sequence>
<dbReference type="HOGENOM" id="CLU_089995_0_0_10"/>
<dbReference type="Proteomes" id="UP000002724">
    <property type="component" value="Chromosome"/>
</dbReference>
<dbReference type="KEGG" id="pph:Ppha_1323"/>
<dbReference type="RefSeq" id="WP_012508079.1">
    <property type="nucleotide sequence ID" value="NC_011060.1"/>
</dbReference>
<feature type="transmembrane region" description="Helical" evidence="1">
    <location>
        <begin position="58"/>
        <end position="77"/>
    </location>
</feature>
<evidence type="ECO:0000313" key="3">
    <source>
        <dbReference type="EMBL" id="ACF43588.1"/>
    </source>
</evidence>
<evidence type="ECO:0000256" key="1">
    <source>
        <dbReference type="SAM" id="Phobius"/>
    </source>
</evidence>
<dbReference type="STRING" id="324925.Ppha_1323"/>
<protein>
    <recommendedName>
        <fullName evidence="2">Flavinylation-associated cytochrome domain-containing protein</fullName>
    </recommendedName>
</protein>
<evidence type="ECO:0000259" key="2">
    <source>
        <dbReference type="Pfam" id="PF14358"/>
    </source>
</evidence>
<gene>
    <name evidence="3" type="ordered locus">Ppha_1323</name>
</gene>
<dbReference type="eggNOG" id="ENOG502Z9T8">
    <property type="taxonomic scope" value="Bacteria"/>
</dbReference>
<feature type="domain" description="Flavinylation-associated cytochrome" evidence="2">
    <location>
        <begin position="10"/>
        <end position="77"/>
    </location>
</feature>